<organism evidence="1 2">
    <name type="scientific">Pelomonas baiyunensis</name>
    <dbReference type="NCBI Taxonomy" id="3299026"/>
    <lineage>
        <taxon>Bacteria</taxon>
        <taxon>Pseudomonadati</taxon>
        <taxon>Pseudomonadota</taxon>
        <taxon>Betaproteobacteria</taxon>
        <taxon>Burkholderiales</taxon>
        <taxon>Sphaerotilaceae</taxon>
        <taxon>Roseateles</taxon>
    </lineage>
</organism>
<sequence>MHKLISSLVLVALTGACRADTFEPALRLALPDKVAGMSLVLSTRSVQTERGANYGWLSDDSEHTSGFVTVNVRGAEPIPDGIESPAIRGEFGERIAKIERKLPNGRGPDLIGPSDPRRTAYPGCGPQFLWTAYTSESDEGVKVWSVYLLAMNSHFVEVTTGYLADDETGREVADRFVQEMRKVLGHCR</sequence>
<evidence type="ECO:0000313" key="1">
    <source>
        <dbReference type="EMBL" id="MFG6467602.1"/>
    </source>
</evidence>
<reference evidence="1 2" key="1">
    <citation type="submission" date="2024-08" db="EMBL/GenBank/DDBJ databases">
        <authorList>
            <person name="Lu H."/>
        </authorList>
    </citation>
    <scope>NUCLEOTIDE SEQUENCE [LARGE SCALE GENOMIC DNA]</scope>
    <source>
        <strain evidence="1 2">BYS87W</strain>
    </source>
</reference>
<gene>
    <name evidence="1" type="ORF">ACG01O_13340</name>
</gene>
<proteinExistence type="predicted"/>
<evidence type="ECO:0000313" key="2">
    <source>
        <dbReference type="Proteomes" id="UP001606303"/>
    </source>
</evidence>
<protein>
    <recommendedName>
        <fullName evidence="3">DUF4136 domain-containing protein</fullName>
    </recommendedName>
</protein>
<dbReference type="RefSeq" id="WP_394385330.1">
    <property type="nucleotide sequence ID" value="NZ_JBIGIB010000003.1"/>
</dbReference>
<name>A0ABW7H037_9BURK</name>
<dbReference type="PROSITE" id="PS51257">
    <property type="entry name" value="PROKAR_LIPOPROTEIN"/>
    <property type="match status" value="1"/>
</dbReference>
<evidence type="ECO:0008006" key="3">
    <source>
        <dbReference type="Google" id="ProtNLM"/>
    </source>
</evidence>
<accession>A0ABW7H037</accession>
<comment type="caution">
    <text evidence="1">The sequence shown here is derived from an EMBL/GenBank/DDBJ whole genome shotgun (WGS) entry which is preliminary data.</text>
</comment>
<keyword evidence="2" id="KW-1185">Reference proteome</keyword>
<dbReference type="Proteomes" id="UP001606303">
    <property type="component" value="Unassembled WGS sequence"/>
</dbReference>
<dbReference type="EMBL" id="JBIGIB010000003">
    <property type="protein sequence ID" value="MFG6467602.1"/>
    <property type="molecule type" value="Genomic_DNA"/>
</dbReference>